<name>C1N9G5_MICPC</name>
<organism evidence="3">
    <name type="scientific">Micromonas pusilla (strain CCMP1545)</name>
    <name type="common">Picoplanktonic green alga</name>
    <dbReference type="NCBI Taxonomy" id="564608"/>
    <lineage>
        <taxon>Eukaryota</taxon>
        <taxon>Viridiplantae</taxon>
        <taxon>Chlorophyta</taxon>
        <taxon>Mamiellophyceae</taxon>
        <taxon>Mamiellales</taxon>
        <taxon>Mamiellaceae</taxon>
        <taxon>Micromonas</taxon>
    </lineage>
</organism>
<gene>
    <name evidence="2" type="ORF">MICPUCDRAFT_54496</name>
</gene>
<accession>C1N9G5</accession>
<dbReference type="KEGG" id="mpp:MICPUCDRAFT_54496"/>
<evidence type="ECO:0000256" key="1">
    <source>
        <dbReference type="SAM" id="MobiDB-lite"/>
    </source>
</evidence>
<dbReference type="EMBL" id="GG663751">
    <property type="protein sequence ID" value="EEH51354.1"/>
    <property type="molecule type" value="Genomic_DNA"/>
</dbReference>
<evidence type="ECO:0000313" key="3">
    <source>
        <dbReference type="Proteomes" id="UP000001876"/>
    </source>
</evidence>
<proteinExistence type="predicted"/>
<feature type="region of interest" description="Disordered" evidence="1">
    <location>
        <begin position="1"/>
        <end position="85"/>
    </location>
</feature>
<dbReference type="AlphaFoldDB" id="C1N9G5"/>
<protein>
    <submittedName>
        <fullName evidence="2">Predicted protein</fullName>
    </submittedName>
</protein>
<keyword evidence="3" id="KW-1185">Reference proteome</keyword>
<dbReference type="RefSeq" id="XP_003064449.1">
    <property type="nucleotide sequence ID" value="XM_003064403.1"/>
</dbReference>
<evidence type="ECO:0000313" key="2">
    <source>
        <dbReference type="EMBL" id="EEH51354.1"/>
    </source>
</evidence>
<sequence length="85" mass="9280">MDEFLRVRRLTAPANKRANTRSGRPKLTKEKPPGAKRFQKPKAPAKEPWTGDSKSKNDKKATPAAKPRGTQGKKATVRAATAPTT</sequence>
<reference evidence="2 3" key="1">
    <citation type="journal article" date="2009" name="Science">
        <title>Green evolution and dynamic adaptations revealed by genomes of the marine picoeukaryotes Micromonas.</title>
        <authorList>
            <person name="Worden A.Z."/>
            <person name="Lee J.H."/>
            <person name="Mock T."/>
            <person name="Rouze P."/>
            <person name="Simmons M.P."/>
            <person name="Aerts A.L."/>
            <person name="Allen A.E."/>
            <person name="Cuvelier M.L."/>
            <person name="Derelle E."/>
            <person name="Everett M.V."/>
            <person name="Foulon E."/>
            <person name="Grimwood J."/>
            <person name="Gundlach H."/>
            <person name="Henrissat B."/>
            <person name="Napoli C."/>
            <person name="McDonald S.M."/>
            <person name="Parker M.S."/>
            <person name="Rombauts S."/>
            <person name="Salamov A."/>
            <person name="Von Dassow P."/>
            <person name="Badger J.H."/>
            <person name="Coutinho P.M."/>
            <person name="Demir E."/>
            <person name="Dubchak I."/>
            <person name="Gentemann C."/>
            <person name="Eikrem W."/>
            <person name="Gready J.E."/>
            <person name="John U."/>
            <person name="Lanier W."/>
            <person name="Lindquist E.A."/>
            <person name="Lucas S."/>
            <person name="Mayer K.F."/>
            <person name="Moreau H."/>
            <person name="Not F."/>
            <person name="Otillar R."/>
            <person name="Panaud O."/>
            <person name="Pangilinan J."/>
            <person name="Paulsen I."/>
            <person name="Piegu B."/>
            <person name="Poliakov A."/>
            <person name="Robbens S."/>
            <person name="Schmutz J."/>
            <person name="Toulza E."/>
            <person name="Wyss T."/>
            <person name="Zelensky A."/>
            <person name="Zhou K."/>
            <person name="Armbrust E.V."/>
            <person name="Bhattacharya D."/>
            <person name="Goodenough U.W."/>
            <person name="Van de Peer Y."/>
            <person name="Grigoriev I.V."/>
        </authorList>
    </citation>
    <scope>NUCLEOTIDE SEQUENCE [LARGE SCALE GENOMIC DNA]</scope>
    <source>
        <strain evidence="2 3">CCMP1545</strain>
    </source>
</reference>
<dbReference type="Proteomes" id="UP000001876">
    <property type="component" value="Unassembled WGS sequence"/>
</dbReference>
<dbReference type="GeneID" id="9689890"/>